<keyword evidence="1" id="KW-0732">Signal</keyword>
<dbReference type="InterPro" id="IPR038404">
    <property type="entry name" value="TRAP_DctP_sf"/>
</dbReference>
<name>A0ABW3YZ02_MYCRA</name>
<accession>A0ABW3YZ02</accession>
<dbReference type="Gene3D" id="3.40.190.10">
    <property type="entry name" value="Periplasmic binding protein-like II"/>
    <property type="match status" value="1"/>
</dbReference>
<dbReference type="Gene3D" id="3.40.190.170">
    <property type="entry name" value="Bacterial extracellular solute-binding protein, family 7"/>
    <property type="match status" value="1"/>
</dbReference>
<dbReference type="PIRSF" id="PIRSF039026">
    <property type="entry name" value="SiaP"/>
    <property type="match status" value="1"/>
</dbReference>
<organism evidence="2 3">
    <name type="scientific">Mycoplana ramosa</name>
    <name type="common">Mycoplana bullata</name>
    <dbReference type="NCBI Taxonomy" id="40837"/>
    <lineage>
        <taxon>Bacteria</taxon>
        <taxon>Pseudomonadati</taxon>
        <taxon>Pseudomonadota</taxon>
        <taxon>Alphaproteobacteria</taxon>
        <taxon>Hyphomicrobiales</taxon>
        <taxon>Rhizobiaceae</taxon>
        <taxon>Mycoplana</taxon>
    </lineage>
</organism>
<dbReference type="PANTHER" id="PTHR33376:SF5">
    <property type="entry name" value="EXTRACYTOPLASMIC SOLUTE RECEPTOR PROTEIN"/>
    <property type="match status" value="1"/>
</dbReference>
<dbReference type="InterPro" id="IPR026289">
    <property type="entry name" value="SBP_TakP-like"/>
</dbReference>
<dbReference type="PANTHER" id="PTHR33376">
    <property type="match status" value="1"/>
</dbReference>
<comment type="caution">
    <text evidence="2">The sequence shown here is derived from an EMBL/GenBank/DDBJ whole genome shotgun (WGS) entry which is preliminary data.</text>
</comment>
<dbReference type="EMBL" id="JBHTNF010000009">
    <property type="protein sequence ID" value="MFD1329201.1"/>
    <property type="molecule type" value="Genomic_DNA"/>
</dbReference>
<dbReference type="InterPro" id="IPR018389">
    <property type="entry name" value="DctP_fam"/>
</dbReference>
<keyword evidence="3" id="KW-1185">Reference proteome</keyword>
<protein>
    <submittedName>
        <fullName evidence="2">TRAP transporter substrate-binding protein DctP</fullName>
    </submittedName>
</protein>
<dbReference type="NCBIfam" id="NF037995">
    <property type="entry name" value="TRAP_S1"/>
    <property type="match status" value="1"/>
</dbReference>
<gene>
    <name evidence="2" type="primary">dctP</name>
    <name evidence="2" type="ORF">ACFQ33_15030</name>
</gene>
<proteinExistence type="predicted"/>
<dbReference type="Proteomes" id="UP001597173">
    <property type="component" value="Unassembled WGS sequence"/>
</dbReference>
<reference evidence="3" key="1">
    <citation type="journal article" date="2019" name="Int. J. Syst. Evol. Microbiol.">
        <title>The Global Catalogue of Microorganisms (GCM) 10K type strain sequencing project: providing services to taxonomists for standard genome sequencing and annotation.</title>
        <authorList>
            <consortium name="The Broad Institute Genomics Platform"/>
            <consortium name="The Broad Institute Genome Sequencing Center for Infectious Disease"/>
            <person name="Wu L."/>
            <person name="Ma J."/>
        </authorList>
    </citation>
    <scope>NUCLEOTIDE SEQUENCE [LARGE SCALE GENOMIC DNA]</scope>
    <source>
        <strain evidence="3">CCUG 55609</strain>
    </source>
</reference>
<dbReference type="Pfam" id="PF03480">
    <property type="entry name" value="DctP"/>
    <property type="match status" value="1"/>
</dbReference>
<evidence type="ECO:0000256" key="1">
    <source>
        <dbReference type="ARBA" id="ARBA00022729"/>
    </source>
</evidence>
<evidence type="ECO:0000313" key="2">
    <source>
        <dbReference type="EMBL" id="MFD1329201.1"/>
    </source>
</evidence>
<sequence>MAGAREEQPLLQVRKPLSACLEMKFMGEKIVSSLKKAFIAAAICLLPISGQAAEVTWRVPTSVPEGSPFYVNFLQRFAKNVDVMTEGRVAIEPYGAGVIVPALQVYDAVVDGTVEAGHSSPTYLLNKDPINGIFAGFPGGMGPEAFISWIYEGGGEKRLKELREGEGFHSMIVGIGSTEILAHSNVPIRSKDDLKGLKYRTSGPWAEVMRDYFEAVPTVVPAGETYTLLQRKGVDAVEWAPPSANLSEGFHQVAKYIVVPGVHQPSFLWEVVTTKETWDKLPDDLKAKLEAAAKLTTYEGLTNFYAADIKAMAEYRSGANEIITLSPEFVTELADAGRKWAQKKADEQKASGKPTMSEILADYLAFRDAWNKERSYLITE</sequence>
<dbReference type="RefSeq" id="WP_374835735.1">
    <property type="nucleotide sequence ID" value="NZ_JBHEEW010000002.1"/>
</dbReference>
<evidence type="ECO:0000313" key="3">
    <source>
        <dbReference type="Proteomes" id="UP001597173"/>
    </source>
</evidence>